<protein>
    <recommendedName>
        <fullName evidence="9">Scamp-domain-containing protein</fullName>
    </recommendedName>
</protein>
<gene>
    <name evidence="7" type="ORF">NLI96_g10480</name>
</gene>
<reference evidence="7" key="1">
    <citation type="submission" date="2022-07" db="EMBL/GenBank/DDBJ databases">
        <title>Genome Sequence of Physisporinus lineatus.</title>
        <authorList>
            <person name="Buettner E."/>
        </authorList>
    </citation>
    <scope>NUCLEOTIDE SEQUENCE</scope>
    <source>
        <strain evidence="7">VT162</strain>
    </source>
</reference>
<keyword evidence="4 6" id="KW-0472">Membrane</keyword>
<dbReference type="AlphaFoldDB" id="A0AAD5UTK4"/>
<sequence length="314" mass="35040">MLFSHHQASAKATAAAAPRQMGEGDVIYSHIFNAGDGRLEAPPPFEFSFAIMAQYTENPFASTHSLDANPFDDPAPLSSSSATSAAHSARLEELNRRERDLERRESELNQKADHIRKHGRNNWPPFFPLIFHSIQDEIPQASKQLITRLYQLWLVLVVTLVINMIACIFILVSGEGNAGSDLGSSIGYLIVITPLSFLLWYRPIYNGYMKEQALYYYLYFVFGGFHLLYSAYMIIGIPSTGSAGIIRTIQMYTKPALPAAIIGTIATVGWVLQGLGNAYYYREIWLHHKSAGHSMEKAKTELATHGAKAYFTRG</sequence>
<feature type="compositionally biased region" description="Low complexity" evidence="5">
    <location>
        <begin position="78"/>
        <end position="88"/>
    </location>
</feature>
<dbReference type="Pfam" id="PF04144">
    <property type="entry name" value="SCAMP"/>
    <property type="match status" value="1"/>
</dbReference>
<organism evidence="7 8">
    <name type="scientific">Meripilus lineatus</name>
    <dbReference type="NCBI Taxonomy" id="2056292"/>
    <lineage>
        <taxon>Eukaryota</taxon>
        <taxon>Fungi</taxon>
        <taxon>Dikarya</taxon>
        <taxon>Basidiomycota</taxon>
        <taxon>Agaricomycotina</taxon>
        <taxon>Agaricomycetes</taxon>
        <taxon>Polyporales</taxon>
        <taxon>Meripilaceae</taxon>
        <taxon>Meripilus</taxon>
    </lineage>
</organism>
<keyword evidence="8" id="KW-1185">Reference proteome</keyword>
<name>A0AAD5UTK4_9APHY</name>
<dbReference type="GO" id="GO:0032588">
    <property type="term" value="C:trans-Golgi network membrane"/>
    <property type="evidence" value="ECO:0007669"/>
    <property type="project" value="TreeGrafter"/>
</dbReference>
<dbReference type="InterPro" id="IPR007273">
    <property type="entry name" value="SCAMP"/>
</dbReference>
<feature type="transmembrane region" description="Helical" evidence="6">
    <location>
        <begin position="214"/>
        <end position="237"/>
    </location>
</feature>
<evidence type="ECO:0000256" key="6">
    <source>
        <dbReference type="SAM" id="Phobius"/>
    </source>
</evidence>
<evidence type="ECO:0000256" key="2">
    <source>
        <dbReference type="ARBA" id="ARBA00022692"/>
    </source>
</evidence>
<feature type="transmembrane region" description="Helical" evidence="6">
    <location>
        <begin position="185"/>
        <end position="202"/>
    </location>
</feature>
<comment type="subcellular location">
    <subcellularLocation>
        <location evidence="1">Membrane</location>
        <topology evidence="1">Multi-pass membrane protein</topology>
    </subcellularLocation>
</comment>
<accession>A0AAD5UTK4</accession>
<dbReference type="GO" id="GO:0055038">
    <property type="term" value="C:recycling endosome membrane"/>
    <property type="evidence" value="ECO:0007669"/>
    <property type="project" value="TreeGrafter"/>
</dbReference>
<dbReference type="PANTHER" id="PTHR10687">
    <property type="entry name" value="SECRETORY CARRIER-ASSOCIATED MEMBRANE PROTEIN SCAMP"/>
    <property type="match status" value="1"/>
</dbReference>
<comment type="caution">
    <text evidence="7">The sequence shown here is derived from an EMBL/GenBank/DDBJ whole genome shotgun (WGS) entry which is preliminary data.</text>
</comment>
<feature type="region of interest" description="Disordered" evidence="5">
    <location>
        <begin position="64"/>
        <end position="113"/>
    </location>
</feature>
<evidence type="ECO:0000256" key="1">
    <source>
        <dbReference type="ARBA" id="ARBA00004141"/>
    </source>
</evidence>
<keyword evidence="2 6" id="KW-0812">Transmembrane</keyword>
<evidence type="ECO:0000313" key="7">
    <source>
        <dbReference type="EMBL" id="KAJ3477414.1"/>
    </source>
</evidence>
<dbReference type="PANTHER" id="PTHR10687:SF90">
    <property type="entry name" value="SECRETORY CARRIER MEMBRANE PROTEIN"/>
    <property type="match status" value="1"/>
</dbReference>
<evidence type="ECO:0000256" key="5">
    <source>
        <dbReference type="SAM" id="MobiDB-lite"/>
    </source>
</evidence>
<evidence type="ECO:0000256" key="4">
    <source>
        <dbReference type="ARBA" id="ARBA00023136"/>
    </source>
</evidence>
<evidence type="ECO:0000256" key="3">
    <source>
        <dbReference type="ARBA" id="ARBA00022989"/>
    </source>
</evidence>
<evidence type="ECO:0000313" key="8">
    <source>
        <dbReference type="Proteomes" id="UP001212997"/>
    </source>
</evidence>
<dbReference type="GO" id="GO:0015031">
    <property type="term" value="P:protein transport"/>
    <property type="evidence" value="ECO:0007669"/>
    <property type="project" value="InterPro"/>
</dbReference>
<dbReference type="Proteomes" id="UP001212997">
    <property type="component" value="Unassembled WGS sequence"/>
</dbReference>
<evidence type="ECO:0008006" key="9">
    <source>
        <dbReference type="Google" id="ProtNLM"/>
    </source>
</evidence>
<dbReference type="EMBL" id="JANAWD010000596">
    <property type="protein sequence ID" value="KAJ3477414.1"/>
    <property type="molecule type" value="Genomic_DNA"/>
</dbReference>
<feature type="transmembrane region" description="Helical" evidence="6">
    <location>
        <begin position="257"/>
        <end position="280"/>
    </location>
</feature>
<keyword evidence="3 6" id="KW-1133">Transmembrane helix</keyword>
<feature type="transmembrane region" description="Helical" evidence="6">
    <location>
        <begin position="152"/>
        <end position="173"/>
    </location>
</feature>
<feature type="compositionally biased region" description="Basic and acidic residues" evidence="5">
    <location>
        <begin position="89"/>
        <end position="113"/>
    </location>
</feature>
<proteinExistence type="predicted"/>